<gene>
    <name evidence="3" type="ordered locus">Desde_2346</name>
</gene>
<keyword evidence="2" id="KW-0472">Membrane</keyword>
<organism evidence="3 4">
    <name type="scientific">Desulfitobacterium dehalogenans (strain ATCC 51507 / DSM 9161 / JW/IU-DC1)</name>
    <dbReference type="NCBI Taxonomy" id="756499"/>
    <lineage>
        <taxon>Bacteria</taxon>
        <taxon>Bacillati</taxon>
        <taxon>Bacillota</taxon>
        <taxon>Clostridia</taxon>
        <taxon>Eubacteriales</taxon>
        <taxon>Desulfitobacteriaceae</taxon>
        <taxon>Desulfitobacterium</taxon>
    </lineage>
</organism>
<dbReference type="Proteomes" id="UP000006053">
    <property type="component" value="Chromosome"/>
</dbReference>
<keyword evidence="4" id="KW-1185">Reference proteome</keyword>
<keyword evidence="2" id="KW-1133">Transmembrane helix</keyword>
<feature type="compositionally biased region" description="Basic and acidic residues" evidence="1">
    <location>
        <begin position="50"/>
        <end position="76"/>
    </location>
</feature>
<dbReference type="eggNOG" id="ENOG5033BTD">
    <property type="taxonomic scope" value="Bacteria"/>
</dbReference>
<dbReference type="OrthoDB" id="1798639at2"/>
<feature type="compositionally biased region" description="Polar residues" evidence="1">
    <location>
        <begin position="30"/>
        <end position="49"/>
    </location>
</feature>
<dbReference type="HOGENOM" id="CLU_114026_0_0_9"/>
<dbReference type="KEGG" id="ddh:Desde_2346"/>
<protein>
    <submittedName>
        <fullName evidence="3">Uncharacterized protein</fullName>
    </submittedName>
</protein>
<accession>I4A9P9</accession>
<reference evidence="3 4" key="2">
    <citation type="journal article" date="2015" name="J. Bacteriol.">
        <title>Genomic, proteomic, and biochemical analysis of the organohalide respiratory pathway in Desulfitobacterium dehalogenans.</title>
        <authorList>
            <person name="Kruse T."/>
            <person name="van de Pas B.A."/>
            <person name="Atteia A."/>
            <person name="Krab K."/>
            <person name="Hagen W.R."/>
            <person name="Goodwin L."/>
            <person name="Chain P."/>
            <person name="Boeren S."/>
            <person name="Maphosa F."/>
            <person name="Schraa G."/>
            <person name="de Vos W.M."/>
            <person name="van der Oost J."/>
            <person name="Smidt H."/>
            <person name="Stams A.J."/>
        </authorList>
    </citation>
    <scope>NUCLEOTIDE SEQUENCE [LARGE SCALE GENOMIC DNA]</scope>
    <source>
        <strain evidence="4">ATCC 51507 / DSM 9161 / JW/IU-DC1</strain>
    </source>
</reference>
<feature type="region of interest" description="Disordered" evidence="1">
    <location>
        <begin position="23"/>
        <end position="169"/>
    </location>
</feature>
<reference evidence="4" key="1">
    <citation type="submission" date="2012-06" db="EMBL/GenBank/DDBJ databases">
        <title>Complete sequence of Desulfitobacterium dehalogenans ATCC 51507.</title>
        <authorList>
            <person name="Lucas S."/>
            <person name="Han J."/>
            <person name="Lapidus A."/>
            <person name="Cheng J.-F."/>
            <person name="Goodwin L."/>
            <person name="Pitluck S."/>
            <person name="Peters L."/>
            <person name="Ovchinnikova G."/>
            <person name="Teshima H."/>
            <person name="Detter J.C."/>
            <person name="Han C."/>
            <person name="Tapia R."/>
            <person name="Land M."/>
            <person name="Hauser L."/>
            <person name="Kyrpides N."/>
            <person name="Ivanova N."/>
            <person name="Pagani I."/>
            <person name="Kruse T."/>
            <person name="de Vos W.M."/>
            <person name="Smidt H."/>
            <person name="Woyke T."/>
        </authorList>
    </citation>
    <scope>NUCLEOTIDE SEQUENCE [LARGE SCALE GENOMIC DNA]</scope>
    <source>
        <strain evidence="4">ATCC 51507 / DSM 9161 / JW/IU-DC1</strain>
    </source>
</reference>
<sequence length="197" mass="22188" precursor="true">MDLFSWLPIIIFIYAVATIFGSDKKKPQNRRPSNTGPQGPQRSRTPYSRQETKSTRPSWREMFEELERELFPKEEPVGQPSRPSTVKRYPSTTQDYRGEGTERVEGFSTEGSWGTEGTVGVEGSAGSEGAFGREGEIRRESLGKPERKPRNTSPKPIDHERAAFPALSENPLVQGVIWAEVLGKPRAYSKFSDKRRG</sequence>
<keyword evidence="2" id="KW-0812">Transmembrane</keyword>
<dbReference type="STRING" id="756499.Desde_2346"/>
<evidence type="ECO:0000313" key="3">
    <source>
        <dbReference type="EMBL" id="AFM00684.1"/>
    </source>
</evidence>
<feature type="compositionally biased region" description="Basic and acidic residues" evidence="1">
    <location>
        <begin position="96"/>
        <end position="105"/>
    </location>
</feature>
<proteinExistence type="predicted"/>
<dbReference type="EMBL" id="CP003348">
    <property type="protein sequence ID" value="AFM00684.1"/>
    <property type="molecule type" value="Genomic_DNA"/>
</dbReference>
<name>I4A9P9_DESDJ</name>
<evidence type="ECO:0000313" key="4">
    <source>
        <dbReference type="Proteomes" id="UP000006053"/>
    </source>
</evidence>
<evidence type="ECO:0000256" key="2">
    <source>
        <dbReference type="SAM" id="Phobius"/>
    </source>
</evidence>
<feature type="compositionally biased region" description="Basic and acidic residues" evidence="1">
    <location>
        <begin position="131"/>
        <end position="149"/>
    </location>
</feature>
<feature type="transmembrane region" description="Helical" evidence="2">
    <location>
        <begin position="6"/>
        <end position="22"/>
    </location>
</feature>
<evidence type="ECO:0000256" key="1">
    <source>
        <dbReference type="SAM" id="MobiDB-lite"/>
    </source>
</evidence>
<dbReference type="AlphaFoldDB" id="I4A9P9"/>